<comment type="domain">
    <text evidence="7">Histidine-containing phosphotransfer domain (HPt) contains an active histidine that mediates the phosphotransfer.</text>
</comment>
<dbReference type="OrthoDB" id="1670022at2759"/>
<evidence type="ECO:0000256" key="6">
    <source>
        <dbReference type="ARBA" id="ARBA00057097"/>
    </source>
</evidence>
<dbReference type="GO" id="GO:0009927">
    <property type="term" value="F:histidine phosphotransfer kinase activity"/>
    <property type="evidence" value="ECO:0007669"/>
    <property type="project" value="UniProtKB-UniRule"/>
</dbReference>
<evidence type="ECO:0000259" key="8">
    <source>
        <dbReference type="Pfam" id="PF01627"/>
    </source>
</evidence>
<dbReference type="Proteomes" id="UP000324897">
    <property type="component" value="Chromosome 7"/>
</dbReference>
<organism evidence="9 10">
    <name type="scientific">Eragrostis curvula</name>
    <name type="common">weeping love grass</name>
    <dbReference type="NCBI Taxonomy" id="38414"/>
    <lineage>
        <taxon>Eukaryota</taxon>
        <taxon>Viridiplantae</taxon>
        <taxon>Streptophyta</taxon>
        <taxon>Embryophyta</taxon>
        <taxon>Tracheophyta</taxon>
        <taxon>Spermatophyta</taxon>
        <taxon>Magnoliopsida</taxon>
        <taxon>Liliopsida</taxon>
        <taxon>Poales</taxon>
        <taxon>Poaceae</taxon>
        <taxon>PACMAD clade</taxon>
        <taxon>Chloridoideae</taxon>
        <taxon>Eragrostideae</taxon>
        <taxon>Eragrostidinae</taxon>
        <taxon>Eragrostis</taxon>
    </lineage>
</organism>
<dbReference type="Gene3D" id="1.20.120.160">
    <property type="entry name" value="HPT domain"/>
    <property type="match status" value="1"/>
</dbReference>
<comment type="function">
    <text evidence="6">Functions as a two-component phosphorelay mediators between cytokinin sensor histidine kinases and response regulators (B-type ARRs). Plays an important role in propagating cytokinin signal transduction through the multistep His-to-Asp phosphorelay. Functions as a positive regulator of the cytokinin signaling pathway. May play a regulatory role in salt and drought tolerance during plant development.</text>
</comment>
<dbReference type="GO" id="GO:0080038">
    <property type="term" value="P:positive regulation of cytokinin-activated signaling pathway"/>
    <property type="evidence" value="ECO:0007669"/>
    <property type="project" value="UniProtKB-ARBA"/>
</dbReference>
<keyword evidence="2" id="KW-0716">Sensory transduction</keyword>
<dbReference type="InterPro" id="IPR008207">
    <property type="entry name" value="Sig_transdc_His_kin_Hpt_dom"/>
</dbReference>
<comment type="caution">
    <text evidence="9">The sequence shown here is derived from an EMBL/GenBank/DDBJ whole genome shotgun (WGS) entry which is preliminary data.</text>
</comment>
<sequence>MAASPVNQLNAHISNMLATGLLDEHFTALRRLQDAESPDFVDGLVTNFLNDGDRIFGKLAQLLERPFVDLDVVSNHLMKLKGSSASVGARHVRLACIQLLQLTSQQKNRDEWISTLARGRAAFDEVRREFQTMVQLERQI</sequence>
<name>A0A5J9U7U3_9POAL</name>
<dbReference type="Pfam" id="PF01627">
    <property type="entry name" value="Hpt"/>
    <property type="match status" value="1"/>
</dbReference>
<evidence type="ECO:0000313" key="9">
    <source>
        <dbReference type="EMBL" id="TVU19220.1"/>
    </source>
</evidence>
<keyword evidence="10" id="KW-1185">Reference proteome</keyword>
<proteinExistence type="predicted"/>
<dbReference type="InterPro" id="IPR045871">
    <property type="entry name" value="AHP1-5/YPD1"/>
</dbReference>
<evidence type="ECO:0000256" key="5">
    <source>
        <dbReference type="ARBA" id="ARBA00023242"/>
    </source>
</evidence>
<dbReference type="EMBL" id="RWGY01000029">
    <property type="protein sequence ID" value="TVU19220.1"/>
    <property type="molecule type" value="Genomic_DNA"/>
</dbReference>
<dbReference type="InterPro" id="IPR036641">
    <property type="entry name" value="HPT_dom_sf"/>
</dbReference>
<dbReference type="Gramene" id="TVU19220">
    <property type="protein sequence ID" value="TVU19220"/>
    <property type="gene ID" value="EJB05_35358"/>
</dbReference>
<evidence type="ECO:0000256" key="7">
    <source>
        <dbReference type="RuleBase" id="RU369004"/>
    </source>
</evidence>
<dbReference type="GO" id="GO:0000160">
    <property type="term" value="P:phosphorelay signal transduction system"/>
    <property type="evidence" value="ECO:0007669"/>
    <property type="project" value="UniProtKB-UniRule"/>
</dbReference>
<keyword evidence="4 7" id="KW-0902">Two-component regulatory system</keyword>
<keyword evidence="1" id="KW-0963">Cytoplasm</keyword>
<keyword evidence="3 7" id="KW-0932">Cytokinin signaling pathway</keyword>
<dbReference type="GO" id="GO:0005829">
    <property type="term" value="C:cytosol"/>
    <property type="evidence" value="ECO:0007669"/>
    <property type="project" value="UniProtKB-SubCell"/>
</dbReference>
<gene>
    <name evidence="9" type="ORF">EJB05_35358</name>
</gene>
<evidence type="ECO:0000313" key="10">
    <source>
        <dbReference type="Proteomes" id="UP000324897"/>
    </source>
</evidence>
<dbReference type="GO" id="GO:0005634">
    <property type="term" value="C:nucleus"/>
    <property type="evidence" value="ECO:0007669"/>
    <property type="project" value="UniProtKB-SubCell"/>
</dbReference>
<evidence type="ECO:0000256" key="1">
    <source>
        <dbReference type="ARBA" id="ARBA00022490"/>
    </source>
</evidence>
<protein>
    <recommendedName>
        <fullName evidence="7">Histidine-containing phosphotransfer protein</fullName>
    </recommendedName>
</protein>
<evidence type="ECO:0000256" key="4">
    <source>
        <dbReference type="ARBA" id="ARBA00023012"/>
    </source>
</evidence>
<dbReference type="SUPFAM" id="SSF47226">
    <property type="entry name" value="Histidine-containing phosphotransfer domain, HPT domain"/>
    <property type="match status" value="1"/>
</dbReference>
<dbReference type="PANTHER" id="PTHR28242">
    <property type="entry name" value="PHOSPHORELAY INTERMEDIATE PROTEIN YPD1"/>
    <property type="match status" value="1"/>
</dbReference>
<dbReference type="GO" id="GO:0043424">
    <property type="term" value="F:protein histidine kinase binding"/>
    <property type="evidence" value="ECO:0007669"/>
    <property type="project" value="UniProtKB-UniRule"/>
</dbReference>
<dbReference type="PANTHER" id="PTHR28242:SF47">
    <property type="entry name" value="HISTIDINE-CONTAINING PHOSPHOTRANSFER PROTEIN 1"/>
    <property type="match status" value="1"/>
</dbReference>
<comment type="subcellular location">
    <subcellularLocation>
        <location evidence="7">Cytoplasm</location>
        <location evidence="7">Cytosol</location>
    </subcellularLocation>
    <subcellularLocation>
        <location evidence="7">Nucleus</location>
    </subcellularLocation>
</comment>
<keyword evidence="5" id="KW-0539">Nucleus</keyword>
<feature type="domain" description="HPt" evidence="8">
    <location>
        <begin position="44"/>
        <end position="127"/>
    </location>
</feature>
<dbReference type="AlphaFoldDB" id="A0A5J9U7U3"/>
<evidence type="ECO:0000256" key="2">
    <source>
        <dbReference type="ARBA" id="ARBA00022606"/>
    </source>
</evidence>
<accession>A0A5J9U7U3</accession>
<dbReference type="GO" id="GO:0009736">
    <property type="term" value="P:cytokinin-activated signaling pathway"/>
    <property type="evidence" value="ECO:0007669"/>
    <property type="project" value="UniProtKB-KW"/>
</dbReference>
<dbReference type="FunFam" id="1.20.120.160:FF:000001">
    <property type="entry name" value="Histidine-containing phosphotransfer protein 1"/>
    <property type="match status" value="1"/>
</dbReference>
<feature type="non-terminal residue" evidence="9">
    <location>
        <position position="1"/>
    </location>
</feature>
<evidence type="ECO:0000256" key="3">
    <source>
        <dbReference type="ARBA" id="ARBA00022864"/>
    </source>
</evidence>
<reference evidence="9 10" key="1">
    <citation type="journal article" date="2019" name="Sci. Rep.">
        <title>A high-quality genome of Eragrostis curvula grass provides insights into Poaceae evolution and supports new strategies to enhance forage quality.</title>
        <authorList>
            <person name="Carballo J."/>
            <person name="Santos B.A.C.M."/>
            <person name="Zappacosta D."/>
            <person name="Garbus I."/>
            <person name="Selva J.P."/>
            <person name="Gallo C.A."/>
            <person name="Diaz A."/>
            <person name="Albertini E."/>
            <person name="Caccamo M."/>
            <person name="Echenique V."/>
        </authorList>
    </citation>
    <scope>NUCLEOTIDE SEQUENCE [LARGE SCALE GENOMIC DNA]</scope>
    <source>
        <strain evidence="10">cv. Victoria</strain>
        <tissue evidence="9">Leaf</tissue>
    </source>
</reference>